<dbReference type="InterPro" id="IPR050366">
    <property type="entry name" value="BP-dependent_transpt_permease"/>
</dbReference>
<evidence type="ECO:0000256" key="6">
    <source>
        <dbReference type="ARBA" id="ARBA00023136"/>
    </source>
</evidence>
<comment type="similarity">
    <text evidence="7">Belongs to the binding-protein-dependent transport system permease family.</text>
</comment>
<feature type="transmembrane region" description="Helical" evidence="7">
    <location>
        <begin position="217"/>
        <end position="240"/>
    </location>
</feature>
<accession>A0A917NG09</accession>
<sequence length="321" mass="34529">MSSRIAAKVQEAAGPLDRQDKVRRRSIFSAFIRDPKALTGLIIFSVFVLVGIFAPLIAPYDPHASTFMPSQPPSWQHLFGTTNTGQDIFSQFVWGTRTSLSVGVGAAVVSTLIAFLIGVYAGLKGGWVDAVLNALCNIFLVLPGLALLILIESYLKNTTPVLNGLIIALTGWAWGARVFRSVTLSLANRDFVLAAKLSGAGSLRIMFAEILPNMVSIIAGNLIYSCLGAILAESGLAYLGFEDVASDSWGTILMWAQNGAALMIGAWWWFVPPGLAIALVCTSLTLMNFAVDQIANPRLRVKRRARKTHVLEGGLQHAAQS</sequence>
<dbReference type="RefSeq" id="WP_188880884.1">
    <property type="nucleotide sequence ID" value="NZ_BMOY01000004.1"/>
</dbReference>
<dbReference type="Pfam" id="PF12911">
    <property type="entry name" value="OppC_N"/>
    <property type="match status" value="1"/>
</dbReference>
<evidence type="ECO:0000256" key="3">
    <source>
        <dbReference type="ARBA" id="ARBA00022475"/>
    </source>
</evidence>
<reference evidence="9" key="1">
    <citation type="journal article" date="2014" name="Int. J. Syst. Evol. Microbiol.">
        <title>Complete genome sequence of Corynebacterium casei LMG S-19264T (=DSM 44701T), isolated from a smear-ripened cheese.</title>
        <authorList>
            <consortium name="US DOE Joint Genome Institute (JGI-PGF)"/>
            <person name="Walter F."/>
            <person name="Albersmeier A."/>
            <person name="Kalinowski J."/>
            <person name="Ruckert C."/>
        </authorList>
    </citation>
    <scope>NUCLEOTIDE SEQUENCE</scope>
    <source>
        <strain evidence="9">JCM 18487</strain>
    </source>
</reference>
<dbReference type="Gene3D" id="1.10.3720.10">
    <property type="entry name" value="MetI-like"/>
    <property type="match status" value="1"/>
</dbReference>
<dbReference type="SUPFAM" id="SSF161098">
    <property type="entry name" value="MetI-like"/>
    <property type="match status" value="1"/>
</dbReference>
<comment type="caution">
    <text evidence="9">The sequence shown here is derived from an EMBL/GenBank/DDBJ whole genome shotgun (WGS) entry which is preliminary data.</text>
</comment>
<gene>
    <name evidence="9" type="ORF">GCM10010885_04300</name>
</gene>
<feature type="domain" description="ABC transmembrane type-1" evidence="8">
    <location>
        <begin position="96"/>
        <end position="288"/>
    </location>
</feature>
<dbReference type="EMBL" id="BMOY01000004">
    <property type="protein sequence ID" value="GGI97759.1"/>
    <property type="molecule type" value="Genomic_DNA"/>
</dbReference>
<evidence type="ECO:0000259" key="8">
    <source>
        <dbReference type="PROSITE" id="PS50928"/>
    </source>
</evidence>
<dbReference type="GO" id="GO:0005886">
    <property type="term" value="C:plasma membrane"/>
    <property type="evidence" value="ECO:0007669"/>
    <property type="project" value="UniProtKB-SubCell"/>
</dbReference>
<dbReference type="InterPro" id="IPR000515">
    <property type="entry name" value="MetI-like"/>
</dbReference>
<keyword evidence="10" id="KW-1185">Reference proteome</keyword>
<feature type="transmembrane region" description="Helical" evidence="7">
    <location>
        <begin position="161"/>
        <end position="179"/>
    </location>
</feature>
<dbReference type="AlphaFoldDB" id="A0A917NG09"/>
<feature type="transmembrane region" description="Helical" evidence="7">
    <location>
        <begin position="37"/>
        <end position="58"/>
    </location>
</feature>
<evidence type="ECO:0000256" key="1">
    <source>
        <dbReference type="ARBA" id="ARBA00004651"/>
    </source>
</evidence>
<evidence type="ECO:0000313" key="10">
    <source>
        <dbReference type="Proteomes" id="UP000637695"/>
    </source>
</evidence>
<evidence type="ECO:0000256" key="5">
    <source>
        <dbReference type="ARBA" id="ARBA00022989"/>
    </source>
</evidence>
<name>A0A917NG09_9BACL</name>
<feature type="transmembrane region" description="Helical" evidence="7">
    <location>
        <begin position="276"/>
        <end position="295"/>
    </location>
</feature>
<dbReference type="PANTHER" id="PTHR43386:SF1">
    <property type="entry name" value="D,D-DIPEPTIDE TRANSPORT SYSTEM PERMEASE PROTEIN DDPC-RELATED"/>
    <property type="match status" value="1"/>
</dbReference>
<dbReference type="InterPro" id="IPR025966">
    <property type="entry name" value="OppC_N"/>
</dbReference>
<evidence type="ECO:0000256" key="4">
    <source>
        <dbReference type="ARBA" id="ARBA00022692"/>
    </source>
</evidence>
<feature type="transmembrane region" description="Helical" evidence="7">
    <location>
        <begin position="100"/>
        <end position="123"/>
    </location>
</feature>
<dbReference type="GO" id="GO:0071916">
    <property type="term" value="F:dipeptide transmembrane transporter activity"/>
    <property type="evidence" value="ECO:0007669"/>
    <property type="project" value="TreeGrafter"/>
</dbReference>
<dbReference type="CDD" id="cd06261">
    <property type="entry name" value="TM_PBP2"/>
    <property type="match status" value="1"/>
</dbReference>
<dbReference type="PANTHER" id="PTHR43386">
    <property type="entry name" value="OLIGOPEPTIDE TRANSPORT SYSTEM PERMEASE PROTEIN APPC"/>
    <property type="match status" value="1"/>
</dbReference>
<evidence type="ECO:0000256" key="7">
    <source>
        <dbReference type="RuleBase" id="RU363032"/>
    </source>
</evidence>
<organism evidence="9 10">
    <name type="scientific">Alicyclobacillus cellulosilyticus</name>
    <dbReference type="NCBI Taxonomy" id="1003997"/>
    <lineage>
        <taxon>Bacteria</taxon>
        <taxon>Bacillati</taxon>
        <taxon>Bacillota</taxon>
        <taxon>Bacilli</taxon>
        <taxon>Bacillales</taxon>
        <taxon>Alicyclobacillaceae</taxon>
        <taxon>Alicyclobacillus</taxon>
    </lineage>
</organism>
<keyword evidence="4 7" id="KW-0812">Transmembrane</keyword>
<dbReference type="PROSITE" id="PS50928">
    <property type="entry name" value="ABC_TM1"/>
    <property type="match status" value="1"/>
</dbReference>
<evidence type="ECO:0000313" key="9">
    <source>
        <dbReference type="EMBL" id="GGI97759.1"/>
    </source>
</evidence>
<proteinExistence type="inferred from homology"/>
<keyword evidence="2 7" id="KW-0813">Transport</keyword>
<keyword evidence="3" id="KW-1003">Cell membrane</keyword>
<keyword evidence="6 7" id="KW-0472">Membrane</keyword>
<reference evidence="9" key="2">
    <citation type="submission" date="2020-09" db="EMBL/GenBank/DDBJ databases">
        <authorList>
            <person name="Sun Q."/>
            <person name="Ohkuma M."/>
        </authorList>
    </citation>
    <scope>NUCLEOTIDE SEQUENCE</scope>
    <source>
        <strain evidence="9">JCM 18487</strain>
    </source>
</reference>
<dbReference type="Pfam" id="PF00528">
    <property type="entry name" value="BPD_transp_1"/>
    <property type="match status" value="1"/>
</dbReference>
<protein>
    <recommendedName>
        <fullName evidence="8">ABC transmembrane type-1 domain-containing protein</fullName>
    </recommendedName>
</protein>
<feature type="transmembrane region" description="Helical" evidence="7">
    <location>
        <begin position="130"/>
        <end position="155"/>
    </location>
</feature>
<evidence type="ECO:0000256" key="2">
    <source>
        <dbReference type="ARBA" id="ARBA00022448"/>
    </source>
</evidence>
<keyword evidence="5 7" id="KW-1133">Transmembrane helix</keyword>
<dbReference type="Proteomes" id="UP000637695">
    <property type="component" value="Unassembled WGS sequence"/>
</dbReference>
<dbReference type="InterPro" id="IPR035906">
    <property type="entry name" value="MetI-like_sf"/>
</dbReference>
<comment type="subcellular location">
    <subcellularLocation>
        <location evidence="1 7">Cell membrane</location>
        <topology evidence="1 7">Multi-pass membrane protein</topology>
    </subcellularLocation>
</comment>